<name>A0A922L518_DERFA</name>
<dbReference type="Proteomes" id="UP000790347">
    <property type="component" value="Unassembled WGS sequence"/>
</dbReference>
<evidence type="ECO:0000313" key="3">
    <source>
        <dbReference type="Proteomes" id="UP000790347"/>
    </source>
</evidence>
<evidence type="ECO:0000313" key="2">
    <source>
        <dbReference type="EMBL" id="KAH9517315.1"/>
    </source>
</evidence>
<reference evidence="2" key="1">
    <citation type="submission" date="2013-05" db="EMBL/GenBank/DDBJ databases">
        <authorList>
            <person name="Yim A.K.Y."/>
            <person name="Chan T.F."/>
            <person name="Ji K.M."/>
            <person name="Liu X.Y."/>
            <person name="Zhou J.W."/>
            <person name="Li R.Q."/>
            <person name="Yang K.Y."/>
            <person name="Li J."/>
            <person name="Li M."/>
            <person name="Law P.T.W."/>
            <person name="Wu Y.L."/>
            <person name="Cai Z.L."/>
            <person name="Qin H."/>
            <person name="Bao Y."/>
            <person name="Leung R.K.K."/>
            <person name="Ng P.K.S."/>
            <person name="Zou J."/>
            <person name="Zhong X.J."/>
            <person name="Ran P.X."/>
            <person name="Zhong N.S."/>
            <person name="Liu Z.G."/>
            <person name="Tsui S.K.W."/>
        </authorList>
    </citation>
    <scope>NUCLEOTIDE SEQUENCE</scope>
    <source>
        <strain evidence="2">Derf</strain>
        <tissue evidence="2">Whole organism</tissue>
    </source>
</reference>
<feature type="region of interest" description="Disordered" evidence="1">
    <location>
        <begin position="1"/>
        <end position="52"/>
    </location>
</feature>
<sequence>MKQTKKKQLIQTCTNSIKNKSSKKSDSNNNDDGGGGGVISESQSNNNNHSVVKHLEIRFKQKIKKNFKV</sequence>
<organism evidence="2 3">
    <name type="scientific">Dermatophagoides farinae</name>
    <name type="common">American house dust mite</name>
    <dbReference type="NCBI Taxonomy" id="6954"/>
    <lineage>
        <taxon>Eukaryota</taxon>
        <taxon>Metazoa</taxon>
        <taxon>Ecdysozoa</taxon>
        <taxon>Arthropoda</taxon>
        <taxon>Chelicerata</taxon>
        <taxon>Arachnida</taxon>
        <taxon>Acari</taxon>
        <taxon>Acariformes</taxon>
        <taxon>Sarcoptiformes</taxon>
        <taxon>Astigmata</taxon>
        <taxon>Psoroptidia</taxon>
        <taxon>Analgoidea</taxon>
        <taxon>Pyroglyphidae</taxon>
        <taxon>Dermatophagoidinae</taxon>
        <taxon>Dermatophagoides</taxon>
    </lineage>
</organism>
<dbReference type="AlphaFoldDB" id="A0A922L518"/>
<protein>
    <submittedName>
        <fullName evidence="2">Uncharacterized protein</fullName>
    </submittedName>
</protein>
<accession>A0A922L518</accession>
<feature type="compositionally biased region" description="Polar residues" evidence="1">
    <location>
        <begin position="40"/>
        <end position="50"/>
    </location>
</feature>
<proteinExistence type="predicted"/>
<keyword evidence="3" id="KW-1185">Reference proteome</keyword>
<reference evidence="2" key="2">
    <citation type="journal article" date="2022" name="Res Sq">
        <title>Comparative Genomics Reveals Insights into the Divergent Evolution of Astigmatic Mites and Household Pest Adaptations.</title>
        <authorList>
            <person name="Xiong Q."/>
            <person name="Wan A.T.-Y."/>
            <person name="Liu X.-Y."/>
            <person name="Fung C.S.-H."/>
            <person name="Xiao X."/>
            <person name="Malainual N."/>
            <person name="Hou J."/>
            <person name="Wang L."/>
            <person name="Wang M."/>
            <person name="Yang K."/>
            <person name="Cui Y."/>
            <person name="Leung E."/>
            <person name="Nong W."/>
            <person name="Shin S.-K."/>
            <person name="Au S."/>
            <person name="Jeong K.Y."/>
            <person name="Chew F.T."/>
            <person name="Hui J."/>
            <person name="Leung T.F."/>
            <person name="Tungtrongchitr A."/>
            <person name="Zhong N."/>
            <person name="Liu Z."/>
            <person name="Tsui S."/>
        </authorList>
    </citation>
    <scope>NUCLEOTIDE SEQUENCE</scope>
    <source>
        <strain evidence="2">Derf</strain>
        <tissue evidence="2">Whole organism</tissue>
    </source>
</reference>
<dbReference type="EMBL" id="ASGP02000003">
    <property type="protein sequence ID" value="KAH9517315.1"/>
    <property type="molecule type" value="Genomic_DNA"/>
</dbReference>
<gene>
    <name evidence="2" type="ORF">DERF_007993</name>
</gene>
<comment type="caution">
    <text evidence="2">The sequence shown here is derived from an EMBL/GenBank/DDBJ whole genome shotgun (WGS) entry which is preliminary data.</text>
</comment>
<evidence type="ECO:0000256" key="1">
    <source>
        <dbReference type="SAM" id="MobiDB-lite"/>
    </source>
</evidence>